<comment type="caution">
    <text evidence="2">The sequence shown here is derived from an EMBL/GenBank/DDBJ whole genome shotgun (WGS) entry which is preliminary data.</text>
</comment>
<accession>A0A7W7YCU4</accession>
<dbReference type="PANTHER" id="PTHR35337:SF1">
    <property type="entry name" value="SLR1478 PROTEIN"/>
    <property type="match status" value="1"/>
</dbReference>
<feature type="transmembrane region" description="Helical" evidence="1">
    <location>
        <begin position="103"/>
        <end position="124"/>
    </location>
</feature>
<dbReference type="PANTHER" id="PTHR35337">
    <property type="entry name" value="SLR1478 PROTEIN"/>
    <property type="match status" value="1"/>
</dbReference>
<reference evidence="2 3" key="1">
    <citation type="submission" date="2020-08" db="EMBL/GenBank/DDBJ databases">
        <title>Genomic Encyclopedia of Type Strains, Phase IV (KMG-IV): sequencing the most valuable type-strain genomes for metagenomic binning, comparative biology and taxonomic classification.</title>
        <authorList>
            <person name="Goeker M."/>
        </authorList>
    </citation>
    <scope>NUCLEOTIDE SEQUENCE [LARGE SCALE GENOMIC DNA]</scope>
    <source>
        <strain evidence="2 3">DSM 12252</strain>
    </source>
</reference>
<organism evidence="2 3">
    <name type="scientific">Prosthecobacter vanneervenii</name>
    <dbReference type="NCBI Taxonomy" id="48466"/>
    <lineage>
        <taxon>Bacteria</taxon>
        <taxon>Pseudomonadati</taxon>
        <taxon>Verrucomicrobiota</taxon>
        <taxon>Verrucomicrobiia</taxon>
        <taxon>Verrucomicrobiales</taxon>
        <taxon>Verrucomicrobiaceae</taxon>
        <taxon>Prosthecobacter</taxon>
    </lineage>
</organism>
<protein>
    <submittedName>
        <fullName evidence="2">Putative membrane protein SpoIIM required for sporulation</fullName>
    </submittedName>
</protein>
<dbReference type="Proteomes" id="UP000590740">
    <property type="component" value="Unassembled WGS sequence"/>
</dbReference>
<feature type="transmembrane region" description="Helical" evidence="1">
    <location>
        <begin position="218"/>
        <end position="245"/>
    </location>
</feature>
<feature type="transmembrane region" description="Helical" evidence="1">
    <location>
        <begin position="266"/>
        <end position="288"/>
    </location>
</feature>
<keyword evidence="3" id="KW-1185">Reference proteome</keyword>
<dbReference type="Pfam" id="PF01944">
    <property type="entry name" value="SpoIIM"/>
    <property type="match status" value="1"/>
</dbReference>
<feature type="transmembrane region" description="Helical" evidence="1">
    <location>
        <begin position="294"/>
        <end position="314"/>
    </location>
</feature>
<keyword evidence="1" id="KW-0812">Transmembrane</keyword>
<keyword evidence="1" id="KW-1133">Transmembrane helix</keyword>
<evidence type="ECO:0000256" key="1">
    <source>
        <dbReference type="SAM" id="Phobius"/>
    </source>
</evidence>
<feature type="transmembrane region" description="Helical" evidence="1">
    <location>
        <begin position="158"/>
        <end position="174"/>
    </location>
</feature>
<dbReference type="AlphaFoldDB" id="A0A7W7YCU4"/>
<dbReference type="EMBL" id="JACHIG010000006">
    <property type="protein sequence ID" value="MBB5033525.1"/>
    <property type="molecule type" value="Genomic_DNA"/>
</dbReference>
<sequence length="323" mass="35810">MTPAQFEKQIEPRWQKLEKLLAEAEQNHPTAAVDELPATFRQVCHDLSVAQHRMSPQRLTQKLNALALRTYRVLERHSAGGWEAFVRLFFVEFPQAVRAEWRLFWWCTALFYLPAVLIAAITPAHPEWAMALLGPEGMVQIESMYGESSKPSDFVRESYGSGFAAFCFYIWNNVSINFKTFAGGILGGVGSLFVLMFNSLFLGAVFGYVHYSGNPMTLYAWVVAHGAPEITGMIIAAMAGMRVGWSVLRPGRMERREALVLAGRKALPLLIGAAILTSLAAVLEGFWSPLNLPLSIKFASGGMCWVLLTVFLLFSGRRSGNAA</sequence>
<name>A0A7W7YCU4_9BACT</name>
<dbReference type="RefSeq" id="WP_184340448.1">
    <property type="nucleotide sequence ID" value="NZ_JACHIG010000006.1"/>
</dbReference>
<evidence type="ECO:0000313" key="2">
    <source>
        <dbReference type="EMBL" id="MBB5033525.1"/>
    </source>
</evidence>
<gene>
    <name evidence="2" type="ORF">HNQ65_003113</name>
</gene>
<feature type="transmembrane region" description="Helical" evidence="1">
    <location>
        <begin position="181"/>
        <end position="206"/>
    </location>
</feature>
<evidence type="ECO:0000313" key="3">
    <source>
        <dbReference type="Proteomes" id="UP000590740"/>
    </source>
</evidence>
<keyword evidence="1" id="KW-0472">Membrane</keyword>
<proteinExistence type="predicted"/>
<dbReference type="InterPro" id="IPR002798">
    <property type="entry name" value="SpoIIM-like"/>
</dbReference>